<evidence type="ECO:0000313" key="2">
    <source>
        <dbReference type="Proteomes" id="UP000008148"/>
    </source>
</evidence>
<dbReference type="Proteomes" id="UP000008148">
    <property type="component" value="Chromosome"/>
</dbReference>
<dbReference type="AlphaFoldDB" id="A8AQM2"/>
<accession>A8AQM2</accession>
<dbReference type="EMBL" id="CP000822">
    <property type="protein sequence ID" value="ABV15785.1"/>
    <property type="molecule type" value="Genomic_DNA"/>
</dbReference>
<dbReference type="STRING" id="290338.CKO_04740"/>
<evidence type="ECO:0000313" key="1">
    <source>
        <dbReference type="EMBL" id="ABV15785.1"/>
    </source>
</evidence>
<name>A8AQM2_CITK8</name>
<reference evidence="1 2" key="1">
    <citation type="submission" date="2007-08" db="EMBL/GenBank/DDBJ databases">
        <authorList>
            <consortium name="The Citrobacter koseri Genome Sequencing Project"/>
            <person name="McClelland M."/>
            <person name="Sanderson E.K."/>
            <person name="Porwollik S."/>
            <person name="Spieth J."/>
            <person name="Clifton W.S."/>
            <person name="Latreille P."/>
            <person name="Courtney L."/>
            <person name="Wang C."/>
            <person name="Pepin K."/>
            <person name="Bhonagiri V."/>
            <person name="Nash W."/>
            <person name="Johnson M."/>
            <person name="Thiruvilangam P."/>
            <person name="Wilson R."/>
        </authorList>
    </citation>
    <scope>NUCLEOTIDE SEQUENCE [LARGE SCALE GENOMIC DNA]</scope>
    <source>
        <strain evidence="2">ATCC BAA-895 / CDC 4225-83 / SGSC4696</strain>
    </source>
</reference>
<dbReference type="KEGG" id="cko:CKO_04740"/>
<gene>
    <name evidence="1" type="ordered locus">CKO_04740</name>
</gene>
<sequence length="45" mass="5104">MQRRNDDVAQCIPKKMRKTKTAQCMCEVARITDEMINIYAALASG</sequence>
<proteinExistence type="predicted"/>
<dbReference type="HOGENOM" id="CLU_3197820_0_0_6"/>
<organism evidence="1 2">
    <name type="scientific">Citrobacter koseri (strain ATCC BAA-895 / CDC 4225-83 / SGSC4696)</name>
    <dbReference type="NCBI Taxonomy" id="290338"/>
    <lineage>
        <taxon>Bacteria</taxon>
        <taxon>Pseudomonadati</taxon>
        <taxon>Pseudomonadota</taxon>
        <taxon>Gammaproteobacteria</taxon>
        <taxon>Enterobacterales</taxon>
        <taxon>Enterobacteriaceae</taxon>
        <taxon>Citrobacter</taxon>
    </lineage>
</organism>
<keyword evidence="2" id="KW-1185">Reference proteome</keyword>
<protein>
    <submittedName>
        <fullName evidence="1">Uncharacterized protein</fullName>
    </submittedName>
</protein>